<keyword evidence="2" id="KW-1185">Reference proteome</keyword>
<evidence type="ECO:0000313" key="1">
    <source>
        <dbReference type="EMBL" id="CAG8674457.1"/>
    </source>
</evidence>
<dbReference type="EMBL" id="CAJVPM010029760">
    <property type="protein sequence ID" value="CAG8674457.1"/>
    <property type="molecule type" value="Genomic_DNA"/>
</dbReference>
<dbReference type="Proteomes" id="UP000789860">
    <property type="component" value="Unassembled WGS sequence"/>
</dbReference>
<protein>
    <submittedName>
        <fullName evidence="1">5157_t:CDS:1</fullName>
    </submittedName>
</protein>
<accession>A0ACA9NTN4</accession>
<reference evidence="1" key="1">
    <citation type="submission" date="2021-06" db="EMBL/GenBank/DDBJ databases">
        <authorList>
            <person name="Kallberg Y."/>
            <person name="Tangrot J."/>
            <person name="Rosling A."/>
        </authorList>
    </citation>
    <scope>NUCLEOTIDE SEQUENCE</scope>
    <source>
        <strain evidence="1">AU212A</strain>
    </source>
</reference>
<sequence length="162" mass="18653">YGETFSLYVFGQLITVVGKESTHEVLKKDKDFDFREASRMQLPMDLIFIHQANNFPKSVIILKEIILRKIKYFSSRLQQNINKALDIFIGECAEPKVIHDLNKLLSSIISLPTANAVVGEECCSDEDLLETFRTLTHSVIKMVYVPPILSFIHPWLHRQYVA</sequence>
<comment type="caution">
    <text evidence="1">The sequence shown here is derived from an EMBL/GenBank/DDBJ whole genome shotgun (WGS) entry which is preliminary data.</text>
</comment>
<feature type="non-terminal residue" evidence="1">
    <location>
        <position position="162"/>
    </location>
</feature>
<feature type="non-terminal residue" evidence="1">
    <location>
        <position position="1"/>
    </location>
</feature>
<evidence type="ECO:0000313" key="2">
    <source>
        <dbReference type="Proteomes" id="UP000789860"/>
    </source>
</evidence>
<organism evidence="1 2">
    <name type="scientific">Scutellospora calospora</name>
    <dbReference type="NCBI Taxonomy" id="85575"/>
    <lineage>
        <taxon>Eukaryota</taxon>
        <taxon>Fungi</taxon>
        <taxon>Fungi incertae sedis</taxon>
        <taxon>Mucoromycota</taxon>
        <taxon>Glomeromycotina</taxon>
        <taxon>Glomeromycetes</taxon>
        <taxon>Diversisporales</taxon>
        <taxon>Gigasporaceae</taxon>
        <taxon>Scutellospora</taxon>
    </lineage>
</organism>
<name>A0ACA9NTN4_9GLOM</name>
<proteinExistence type="predicted"/>
<gene>
    <name evidence="1" type="ORF">SCALOS_LOCUS9497</name>
</gene>